<dbReference type="SUPFAM" id="SSF141868">
    <property type="entry name" value="EAL domain-like"/>
    <property type="match status" value="1"/>
</dbReference>
<dbReference type="FunFam" id="3.30.70.270:FF:000001">
    <property type="entry name" value="Diguanylate cyclase domain protein"/>
    <property type="match status" value="1"/>
</dbReference>
<dbReference type="InterPro" id="IPR000700">
    <property type="entry name" value="PAS-assoc_C"/>
</dbReference>
<dbReference type="SUPFAM" id="SSF55785">
    <property type="entry name" value="PYP-like sensor domain (PAS domain)"/>
    <property type="match status" value="1"/>
</dbReference>
<dbReference type="RefSeq" id="WP_131444952.1">
    <property type="nucleotide sequence ID" value="NZ_SJZB01000013.1"/>
</dbReference>
<dbReference type="CDD" id="cd00130">
    <property type="entry name" value="PAS"/>
    <property type="match status" value="1"/>
</dbReference>
<feature type="region of interest" description="Disordered" evidence="2">
    <location>
        <begin position="1"/>
        <end position="24"/>
    </location>
</feature>
<feature type="transmembrane region" description="Helical" evidence="3">
    <location>
        <begin position="69"/>
        <end position="92"/>
    </location>
</feature>
<evidence type="ECO:0000259" key="6">
    <source>
        <dbReference type="PROSITE" id="PS50883"/>
    </source>
</evidence>
<evidence type="ECO:0000259" key="4">
    <source>
        <dbReference type="PROSITE" id="PS50112"/>
    </source>
</evidence>
<dbReference type="GO" id="GO:0071732">
    <property type="term" value="P:cellular response to nitric oxide"/>
    <property type="evidence" value="ECO:0007669"/>
    <property type="project" value="UniProtKB-ARBA"/>
</dbReference>
<dbReference type="SUPFAM" id="SSF55073">
    <property type="entry name" value="Nucleotide cyclase"/>
    <property type="match status" value="1"/>
</dbReference>
<dbReference type="CDD" id="cd01948">
    <property type="entry name" value="EAL"/>
    <property type="match status" value="1"/>
</dbReference>
<dbReference type="CDD" id="cd01949">
    <property type="entry name" value="GGDEF"/>
    <property type="match status" value="1"/>
</dbReference>
<dbReference type="PROSITE" id="PS50883">
    <property type="entry name" value="EAL"/>
    <property type="match status" value="1"/>
</dbReference>
<feature type="domain" description="PAC" evidence="5">
    <location>
        <begin position="181"/>
        <end position="233"/>
    </location>
</feature>
<dbReference type="InterPro" id="IPR052155">
    <property type="entry name" value="Biofilm_reg_signaling"/>
</dbReference>
<feature type="domain" description="EAL" evidence="6">
    <location>
        <begin position="407"/>
        <end position="660"/>
    </location>
</feature>
<keyword evidence="9" id="KW-1185">Reference proteome</keyword>
<dbReference type="InterPro" id="IPR035919">
    <property type="entry name" value="EAL_sf"/>
</dbReference>
<dbReference type="Gene3D" id="3.30.450.20">
    <property type="entry name" value="PAS domain"/>
    <property type="match status" value="1"/>
</dbReference>
<dbReference type="Gene3D" id="3.30.70.270">
    <property type="match status" value="1"/>
</dbReference>
<dbReference type="SMART" id="SM00052">
    <property type="entry name" value="EAL"/>
    <property type="match status" value="1"/>
</dbReference>
<feature type="transmembrane region" description="Helical" evidence="3">
    <location>
        <begin position="37"/>
        <end position="57"/>
    </location>
</feature>
<dbReference type="PROSITE" id="PS50887">
    <property type="entry name" value="GGDEF"/>
    <property type="match status" value="1"/>
</dbReference>
<feature type="domain" description="PAS" evidence="4">
    <location>
        <begin position="108"/>
        <end position="153"/>
    </location>
</feature>
<dbReference type="NCBIfam" id="TIGR00254">
    <property type="entry name" value="GGDEF"/>
    <property type="match status" value="1"/>
</dbReference>
<dbReference type="Pfam" id="PF00563">
    <property type="entry name" value="EAL"/>
    <property type="match status" value="1"/>
</dbReference>
<dbReference type="InterPro" id="IPR043128">
    <property type="entry name" value="Rev_trsase/Diguanyl_cyclase"/>
</dbReference>
<dbReference type="InterPro" id="IPR000160">
    <property type="entry name" value="GGDEF_dom"/>
</dbReference>
<dbReference type="PROSITE" id="PS50112">
    <property type="entry name" value="PAS"/>
    <property type="match status" value="1"/>
</dbReference>
<reference evidence="8 9" key="1">
    <citation type="submission" date="2019-03" db="EMBL/GenBank/DDBJ databases">
        <title>Genome sequence of Thiobacillaceae bacterium LSR1, a sulfur-oxidizing bacterium isolated from freshwater sediment.</title>
        <authorList>
            <person name="Li S."/>
        </authorList>
    </citation>
    <scope>NUCLEOTIDE SEQUENCE [LARGE SCALE GENOMIC DNA]</scope>
    <source>
        <strain evidence="8 9">LSR1</strain>
    </source>
</reference>
<keyword evidence="3" id="KW-1133">Transmembrane helix</keyword>
<protein>
    <submittedName>
        <fullName evidence="8">EAL domain-containing protein</fullName>
    </submittedName>
</protein>
<dbReference type="InterPro" id="IPR001633">
    <property type="entry name" value="EAL_dom"/>
</dbReference>
<dbReference type="OrthoDB" id="8588402at2"/>
<dbReference type="NCBIfam" id="TIGR00229">
    <property type="entry name" value="sensory_box"/>
    <property type="match status" value="1"/>
</dbReference>
<comment type="catalytic activity">
    <reaction evidence="1">
        <text>3',3'-c-di-GMP + H2O = 5'-phosphoguanylyl(3'-&gt;5')guanosine + H(+)</text>
        <dbReference type="Rhea" id="RHEA:24902"/>
        <dbReference type="ChEBI" id="CHEBI:15377"/>
        <dbReference type="ChEBI" id="CHEBI:15378"/>
        <dbReference type="ChEBI" id="CHEBI:58754"/>
        <dbReference type="ChEBI" id="CHEBI:58805"/>
        <dbReference type="EC" id="3.1.4.52"/>
    </reaction>
    <physiologicalReaction direction="left-to-right" evidence="1">
        <dbReference type="Rhea" id="RHEA:24903"/>
    </physiologicalReaction>
</comment>
<sequence length="661" mass="71478">MPPSTETAAPAVPPPAQTGLGGVAMGRPHDGRLLRRMTRIVVAAWTVAIAASLYLNLNPIYEHASAGGIAGTAAASHFTIWLFGIAGIALAVRHLHRQLARREVELSELELSAKVFDDSLQGIAITDVQGRILRVNPMFTGITGFAADEVIGRPIAILASESEPSEGGNGMWRQLRAEGGWVGEAWLQRKNGDVFAVWQSASAIDGAAGEHLSYIFMFQDITDRKLFSSRLEQLAHYDPLTHLPNRRLLADRVGHAIQRAGRNQGRHALLFIDLDRFKRINDTVGHAAGDQLLTVIAGRLTECVRASDTVARLGGDEFAVLLEDIHGPGDAERVAEKVLAALAAPVLLEDREWYVGASIGIGLSPKDGEDMASLLKNADTAMYRAKADGRHCFRFFNEDMAASAALQVARETALRLAIQNQAFSLEYQPQVELASGRVVGVEALIRWRQDGHPVAPLEFIPLAEETGLIVAIGRWVLATACQDIADLRRAGHGDLKLAVNISAIELKQLDFVEQVVLALAETGLPAASLELEITESTMMEDITRVASVLDSLSAMGVGAAIDDFGTGYSSLAYLKQLPVDHLKIDRSFVRDVPRDMEDSTIVRAVLTMSRTFGLKVVAEGIETEEQMAFLRESGCQIGQGYLISHPLPLAALTAWLAARPG</sequence>
<evidence type="ECO:0000256" key="3">
    <source>
        <dbReference type="SAM" id="Phobius"/>
    </source>
</evidence>
<dbReference type="FunFam" id="3.20.20.450:FF:000001">
    <property type="entry name" value="Cyclic di-GMP phosphodiesterase yahA"/>
    <property type="match status" value="1"/>
</dbReference>
<dbReference type="SMART" id="SM00091">
    <property type="entry name" value="PAS"/>
    <property type="match status" value="1"/>
</dbReference>
<dbReference type="SMART" id="SM00267">
    <property type="entry name" value="GGDEF"/>
    <property type="match status" value="1"/>
</dbReference>
<dbReference type="Gene3D" id="3.20.20.450">
    <property type="entry name" value="EAL domain"/>
    <property type="match status" value="1"/>
</dbReference>
<dbReference type="GO" id="GO:0071111">
    <property type="term" value="F:cyclic-guanylate-specific phosphodiesterase activity"/>
    <property type="evidence" value="ECO:0007669"/>
    <property type="project" value="UniProtKB-EC"/>
</dbReference>
<dbReference type="AlphaFoldDB" id="A0A4R1BKY9"/>
<dbReference type="InterPro" id="IPR000014">
    <property type="entry name" value="PAS"/>
</dbReference>
<keyword evidence="3" id="KW-0472">Membrane</keyword>
<evidence type="ECO:0000256" key="2">
    <source>
        <dbReference type="SAM" id="MobiDB-lite"/>
    </source>
</evidence>
<evidence type="ECO:0000259" key="5">
    <source>
        <dbReference type="PROSITE" id="PS50113"/>
    </source>
</evidence>
<gene>
    <name evidence="8" type="ORF">EZJ19_03770</name>
</gene>
<dbReference type="PANTHER" id="PTHR44757">
    <property type="entry name" value="DIGUANYLATE CYCLASE DGCP"/>
    <property type="match status" value="1"/>
</dbReference>
<dbReference type="InterPro" id="IPR029787">
    <property type="entry name" value="Nucleotide_cyclase"/>
</dbReference>
<dbReference type="Pfam" id="PF13426">
    <property type="entry name" value="PAS_9"/>
    <property type="match status" value="1"/>
</dbReference>
<organism evidence="8 9">
    <name type="scientific">Parasulfuritortus cantonensis</name>
    <dbReference type="NCBI Taxonomy" id="2528202"/>
    <lineage>
        <taxon>Bacteria</taxon>
        <taxon>Pseudomonadati</taxon>
        <taxon>Pseudomonadota</taxon>
        <taxon>Betaproteobacteria</taxon>
        <taxon>Nitrosomonadales</taxon>
        <taxon>Thiobacillaceae</taxon>
        <taxon>Parasulfuritortus</taxon>
    </lineage>
</organism>
<comment type="caution">
    <text evidence="8">The sequence shown here is derived from an EMBL/GenBank/DDBJ whole genome shotgun (WGS) entry which is preliminary data.</text>
</comment>
<evidence type="ECO:0000259" key="7">
    <source>
        <dbReference type="PROSITE" id="PS50887"/>
    </source>
</evidence>
<dbReference type="EMBL" id="SJZB01000013">
    <property type="protein sequence ID" value="TCJ18033.1"/>
    <property type="molecule type" value="Genomic_DNA"/>
</dbReference>
<dbReference type="InterPro" id="IPR035965">
    <property type="entry name" value="PAS-like_dom_sf"/>
</dbReference>
<feature type="domain" description="GGDEF" evidence="7">
    <location>
        <begin position="265"/>
        <end position="398"/>
    </location>
</feature>
<keyword evidence="3" id="KW-0812">Transmembrane</keyword>
<dbReference type="Pfam" id="PF00990">
    <property type="entry name" value="GGDEF"/>
    <property type="match status" value="1"/>
</dbReference>
<proteinExistence type="predicted"/>
<name>A0A4R1BKY9_9PROT</name>
<accession>A0A4R1BKY9</accession>
<dbReference type="PROSITE" id="PS50113">
    <property type="entry name" value="PAC"/>
    <property type="match status" value="1"/>
</dbReference>
<dbReference type="Proteomes" id="UP000295443">
    <property type="component" value="Unassembled WGS sequence"/>
</dbReference>
<evidence type="ECO:0000313" key="9">
    <source>
        <dbReference type="Proteomes" id="UP000295443"/>
    </source>
</evidence>
<evidence type="ECO:0000256" key="1">
    <source>
        <dbReference type="ARBA" id="ARBA00051114"/>
    </source>
</evidence>
<evidence type="ECO:0000313" key="8">
    <source>
        <dbReference type="EMBL" id="TCJ18033.1"/>
    </source>
</evidence>
<dbReference type="PANTHER" id="PTHR44757:SF2">
    <property type="entry name" value="BIOFILM ARCHITECTURE MAINTENANCE PROTEIN MBAA"/>
    <property type="match status" value="1"/>
</dbReference>